<dbReference type="HOGENOM" id="CLU_081811_1_2_10"/>
<dbReference type="RefSeq" id="WP_009138215.1">
    <property type="nucleotide sequence ID" value="NZ_JH594600.1"/>
</dbReference>
<dbReference type="Pfam" id="PF17836">
    <property type="entry name" value="PglD_N"/>
    <property type="match status" value="1"/>
</dbReference>
<gene>
    <name evidence="6" type="ORF">HMPREF9449_03073</name>
</gene>
<name>H1DLD7_9BACT</name>
<dbReference type="NCBIfam" id="TIGR03570">
    <property type="entry name" value="NeuD_NnaD"/>
    <property type="match status" value="1"/>
</dbReference>
<sequence>MKNLIIIGAGGMGRSVYNIALGCIGYKTDFDIKGFIDDDVESLKAYKNYPPLLSKIDDYSIKENDVFTCSIGEVKTKKMICEKLKEKGAKFLSLIHKTAIVRLNAEIGEGCIIADYASIGADAKIGENSLIQSYAVVAHDCKIGNYVRIDTHCVCIGGVVVEDNVMIHTGAILSHKVTVGEGAHVGAGSFVIRKVKAGITVFGNPAKYLK</sequence>
<comment type="caution">
    <text evidence="6">The sequence shown here is derived from an EMBL/GenBank/DDBJ whole genome shotgun (WGS) entry which is preliminary data.</text>
</comment>
<dbReference type="Pfam" id="PF25087">
    <property type="entry name" value="GMPPB_C"/>
    <property type="match status" value="1"/>
</dbReference>
<evidence type="ECO:0000256" key="2">
    <source>
        <dbReference type="PIRSR" id="PIRSR620019-1"/>
    </source>
</evidence>
<evidence type="ECO:0000259" key="4">
    <source>
        <dbReference type="Pfam" id="PF17836"/>
    </source>
</evidence>
<dbReference type="eggNOG" id="COG0110">
    <property type="taxonomic scope" value="Bacteria"/>
</dbReference>
<keyword evidence="6" id="KW-0808">Transferase</keyword>
<proteinExistence type="inferred from homology"/>
<dbReference type="PANTHER" id="PTHR43300">
    <property type="entry name" value="ACETYLTRANSFERASE"/>
    <property type="match status" value="1"/>
</dbReference>
<comment type="similarity">
    <text evidence="1">Belongs to the transferase hexapeptide repeat family.</text>
</comment>
<feature type="domain" description="Mannose-1-phosphate guanyltransferase C-terminal" evidence="5">
    <location>
        <begin position="95"/>
        <end position="176"/>
    </location>
</feature>
<dbReference type="InterPro" id="IPR050179">
    <property type="entry name" value="Trans_hexapeptide_repeat"/>
</dbReference>
<feature type="site" description="Increases basicity of active site His" evidence="2">
    <location>
        <position position="140"/>
    </location>
</feature>
<evidence type="ECO:0000259" key="5">
    <source>
        <dbReference type="Pfam" id="PF25087"/>
    </source>
</evidence>
<dbReference type="AlphaFoldDB" id="H1DLD7"/>
<dbReference type="GeneID" id="98070588"/>
<dbReference type="Proteomes" id="UP000004892">
    <property type="component" value="Unassembled WGS sequence"/>
</dbReference>
<dbReference type="SUPFAM" id="SSF51161">
    <property type="entry name" value="Trimeric LpxA-like enzymes"/>
    <property type="match status" value="1"/>
</dbReference>
<dbReference type="InterPro" id="IPR056729">
    <property type="entry name" value="GMPPB_C"/>
</dbReference>
<dbReference type="STRING" id="742817.HMPREF9449_03073"/>
<dbReference type="InterPro" id="IPR041561">
    <property type="entry name" value="PglD_N"/>
</dbReference>
<evidence type="ECO:0000256" key="1">
    <source>
        <dbReference type="ARBA" id="ARBA00007274"/>
    </source>
</evidence>
<reference evidence="6 7" key="1">
    <citation type="submission" date="2012-01" db="EMBL/GenBank/DDBJ databases">
        <title>The Genome Sequence of Odoribacter laneus YIT 12061.</title>
        <authorList>
            <consortium name="The Broad Institute Genome Sequencing Platform"/>
            <person name="Earl A."/>
            <person name="Ward D."/>
            <person name="Feldgarden M."/>
            <person name="Gevers D."/>
            <person name="Morotomi M."/>
            <person name="Young S.K."/>
            <person name="Zeng Q."/>
            <person name="Gargeya S."/>
            <person name="Fitzgerald M."/>
            <person name="Haas B."/>
            <person name="Abouelleil A."/>
            <person name="Alvarado L."/>
            <person name="Arachchi H.M."/>
            <person name="Berlin A."/>
            <person name="Chapman S.B."/>
            <person name="Gearin G."/>
            <person name="Goldberg J."/>
            <person name="Griggs A."/>
            <person name="Gujja S."/>
            <person name="Hansen M."/>
            <person name="Heiman D."/>
            <person name="Howarth C."/>
            <person name="Larimer J."/>
            <person name="Lui A."/>
            <person name="MacDonald P.J.P."/>
            <person name="McCowen C."/>
            <person name="Montmayeur A."/>
            <person name="Murphy C."/>
            <person name="Neiman D."/>
            <person name="Pearson M."/>
            <person name="Priest M."/>
            <person name="Roberts A."/>
            <person name="Saif S."/>
            <person name="Shea T."/>
            <person name="Sisk P."/>
            <person name="Stolte C."/>
            <person name="Sykes S."/>
            <person name="Wortman J."/>
            <person name="Nusbaum C."/>
            <person name="Birren B."/>
        </authorList>
    </citation>
    <scope>NUCLEOTIDE SEQUENCE [LARGE SCALE GENOMIC DNA]</scope>
    <source>
        <strain evidence="6 7">YIT 12061</strain>
    </source>
</reference>
<organism evidence="6 7">
    <name type="scientific">Odoribacter laneus YIT 12061</name>
    <dbReference type="NCBI Taxonomy" id="742817"/>
    <lineage>
        <taxon>Bacteria</taxon>
        <taxon>Pseudomonadati</taxon>
        <taxon>Bacteroidota</taxon>
        <taxon>Bacteroidia</taxon>
        <taxon>Bacteroidales</taxon>
        <taxon>Odoribacteraceae</taxon>
        <taxon>Odoribacter</taxon>
    </lineage>
</organism>
<feature type="binding site" evidence="3">
    <location>
        <position position="72"/>
    </location>
    <ligand>
        <name>substrate</name>
    </ligand>
</feature>
<evidence type="ECO:0000313" key="7">
    <source>
        <dbReference type="Proteomes" id="UP000004892"/>
    </source>
</evidence>
<protein>
    <submittedName>
        <fullName evidence="6">Sialic acid O-acetyltransferase NeuD family sugar O-acyltransferase</fullName>
    </submittedName>
</protein>
<dbReference type="Gene3D" id="3.40.50.20">
    <property type="match status" value="1"/>
</dbReference>
<dbReference type="Gene3D" id="2.160.10.10">
    <property type="entry name" value="Hexapeptide repeat proteins"/>
    <property type="match status" value="1"/>
</dbReference>
<feature type="active site" description="Proton acceptor" evidence="2">
    <location>
        <position position="139"/>
    </location>
</feature>
<feature type="domain" description="PglD N-terminal" evidence="4">
    <location>
        <begin position="3"/>
        <end position="84"/>
    </location>
</feature>
<dbReference type="PATRIC" id="fig|742817.3.peg.3279"/>
<accession>H1DLD7</accession>
<dbReference type="GO" id="GO:0016746">
    <property type="term" value="F:acyltransferase activity"/>
    <property type="evidence" value="ECO:0007669"/>
    <property type="project" value="UniProtKB-KW"/>
</dbReference>
<dbReference type="PANTHER" id="PTHR43300:SF7">
    <property type="entry name" value="UDP-N-ACETYLBACILLOSAMINE N-ACETYLTRANSFERASE"/>
    <property type="match status" value="1"/>
</dbReference>
<dbReference type="EMBL" id="ADMC01000038">
    <property type="protein sequence ID" value="EHP44965.1"/>
    <property type="molecule type" value="Genomic_DNA"/>
</dbReference>
<evidence type="ECO:0000313" key="6">
    <source>
        <dbReference type="EMBL" id="EHP44965.1"/>
    </source>
</evidence>
<dbReference type="CDD" id="cd03360">
    <property type="entry name" value="LbH_AT_putative"/>
    <property type="match status" value="1"/>
</dbReference>
<dbReference type="InterPro" id="IPR011004">
    <property type="entry name" value="Trimer_LpxA-like_sf"/>
</dbReference>
<keyword evidence="7" id="KW-1185">Reference proteome</keyword>
<evidence type="ECO:0000256" key="3">
    <source>
        <dbReference type="PIRSR" id="PIRSR620019-2"/>
    </source>
</evidence>
<keyword evidence="6" id="KW-0012">Acyltransferase</keyword>
<dbReference type="InterPro" id="IPR020019">
    <property type="entry name" value="AcTrfase_PglD-like"/>
</dbReference>